<accession>W6N3E9</accession>
<organism evidence="2 3">
    <name type="scientific">Clostridium tyrobutyricum DIVETGP</name>
    <dbReference type="NCBI Taxonomy" id="1408889"/>
    <lineage>
        <taxon>Bacteria</taxon>
        <taxon>Bacillati</taxon>
        <taxon>Bacillota</taxon>
        <taxon>Clostridia</taxon>
        <taxon>Eubacteriales</taxon>
        <taxon>Clostridiaceae</taxon>
        <taxon>Clostridium</taxon>
    </lineage>
</organism>
<sequence>MIHINVSMYLFLKYLLIIDNIYISNLCNISIVIFIPFLQKYIFYRSFI</sequence>
<keyword evidence="1" id="KW-0472">Membrane</keyword>
<feature type="transmembrane region" description="Helical" evidence="1">
    <location>
        <begin position="20"/>
        <end position="38"/>
    </location>
</feature>
<evidence type="ECO:0000313" key="3">
    <source>
        <dbReference type="Proteomes" id="UP000019482"/>
    </source>
</evidence>
<protein>
    <submittedName>
        <fullName evidence="2">Uncharacterized protein</fullName>
    </submittedName>
</protein>
<reference evidence="2 3" key="1">
    <citation type="journal article" date="2015" name="Genome Announc.">
        <title>Draft Genome Sequence of Clostridium tyrobutyricum Strain DIVETGP, Isolated from Cow's Milk for Grana Padano Production.</title>
        <authorList>
            <person name="Soggiu A."/>
            <person name="Piras C."/>
            <person name="Gaiarsa S."/>
            <person name="Sassera D."/>
            <person name="Roncada P."/>
            <person name="Bendixen E."/>
            <person name="Brasca M."/>
            <person name="Bonizzi L."/>
        </authorList>
    </citation>
    <scope>NUCLEOTIDE SEQUENCE [LARGE SCALE GENOMIC DNA]</scope>
    <source>
        <strain evidence="2 3">DIVETGP</strain>
    </source>
</reference>
<dbReference type="AlphaFoldDB" id="W6N3E9"/>
<evidence type="ECO:0000256" key="1">
    <source>
        <dbReference type="SAM" id="Phobius"/>
    </source>
</evidence>
<comment type="caution">
    <text evidence="2">The sequence shown here is derived from an EMBL/GenBank/DDBJ whole genome shotgun (WGS) entry which is preliminary data.</text>
</comment>
<name>W6N3E9_CLOTY</name>
<keyword evidence="1" id="KW-1133">Transmembrane helix</keyword>
<keyword evidence="1" id="KW-0812">Transmembrane</keyword>
<proteinExistence type="predicted"/>
<gene>
    <name evidence="2" type="ORF">CTDIVETGP_0686</name>
</gene>
<dbReference type="Proteomes" id="UP000019482">
    <property type="component" value="Unassembled WGS sequence"/>
</dbReference>
<keyword evidence="3" id="KW-1185">Reference proteome</keyword>
<evidence type="ECO:0000313" key="2">
    <source>
        <dbReference type="EMBL" id="CDL90616.1"/>
    </source>
</evidence>
<dbReference type="EMBL" id="CBXI010000008">
    <property type="protein sequence ID" value="CDL90616.1"/>
    <property type="molecule type" value="Genomic_DNA"/>
</dbReference>